<comment type="similarity">
    <text evidence="1">Belongs to the NmrA-type oxidoreductase family.</text>
</comment>
<accession>A0A0F9Z877</accession>
<reference evidence="5" key="1">
    <citation type="journal article" date="2015" name="Genome Announc.">
        <title>Draft whole-genome sequence of the biocontrol agent Trichoderma harzianum T6776.</title>
        <authorList>
            <person name="Baroncelli R."/>
            <person name="Piaggeschi G."/>
            <person name="Fiorini L."/>
            <person name="Bertolini E."/>
            <person name="Zapparata A."/>
            <person name="Pe M.E."/>
            <person name="Sarrocco S."/>
            <person name="Vannacci G."/>
        </authorList>
    </citation>
    <scope>NUCLEOTIDE SEQUENCE [LARGE SCALE GENOMIC DNA]</scope>
    <source>
        <strain evidence="5">T6776</strain>
    </source>
</reference>
<dbReference type="InterPro" id="IPR008030">
    <property type="entry name" value="NmrA-like"/>
</dbReference>
<sequence>MAKLLVVIGVTGVQRKGSSVARQFLDLPSWKVRGITRNPSSQNALHWAAEGVEIVKGDLDDTASLQAAFQGATAIFANTDFFSHMFDGTHGPDTALQYAFDREVEQGMNVAHAASVPGVLKTLEHFVYSSLSDASRCSGGKYTTVYHFDSKARTMDLIKSQCPELAKRMSALQMGHYVTNWKAVPAMAPKRQPGGIYLTKRPFSGDLQMPFVVPGKDTGAFVKALLDVPPGKTLVGVSEMMTFSTWMEIWGRVLDVQAAYQEVAPVEFYKDFPEPLGQELMDTNEYMIEFGYTGGDPEVIYPNELDPDIKTTSMEEYIKGEDWSSVLSEQCYRYGEYCPFADTSAARGASIEAPQAGIVIWDSSLSVSNDIYSLSPSMLLLTKSAQCEASLIFHEAQQHVFAMQALNALSVLFFQGQASRSSIKAHAWHLKASAGFHASVAGEIVSTYFAQWIFGLATTVFQIRLSVTHPREDAIAETFHLLRGTARLAIAIAPRFLQDQRLAHERTKDMGARINLEFLERVKLLKTNIRMVEPNEEYLIQAAELLQTWCISIQGQPRTWLHILSWPASQAWAQLGGGWESMVIPAVRALRNAFSVIVAASVSGSVFQNLALTSLGAALPYAWKDDINQLATGTIGSFYKSLDTAQREEKLFIESGGTVA</sequence>
<dbReference type="InterPro" id="IPR036291">
    <property type="entry name" value="NAD(P)-bd_dom_sf"/>
</dbReference>
<gene>
    <name evidence="4" type="ORF">THAR02_11075</name>
</gene>
<organism evidence="4 5">
    <name type="scientific">Trichoderma harzianum</name>
    <name type="common">Hypocrea lixii</name>
    <dbReference type="NCBI Taxonomy" id="5544"/>
    <lineage>
        <taxon>Eukaryota</taxon>
        <taxon>Fungi</taxon>
        <taxon>Dikarya</taxon>
        <taxon>Ascomycota</taxon>
        <taxon>Pezizomycotina</taxon>
        <taxon>Sordariomycetes</taxon>
        <taxon>Hypocreomycetidae</taxon>
        <taxon>Hypocreales</taxon>
        <taxon>Hypocreaceae</taxon>
        <taxon>Trichoderma</taxon>
    </lineage>
</organism>
<dbReference type="SUPFAM" id="SSF51735">
    <property type="entry name" value="NAD(P)-binding Rossmann-fold domains"/>
    <property type="match status" value="1"/>
</dbReference>
<dbReference type="Gene3D" id="3.90.25.10">
    <property type="entry name" value="UDP-galactose 4-epimerase, domain 1"/>
    <property type="match status" value="1"/>
</dbReference>
<dbReference type="Pfam" id="PF05368">
    <property type="entry name" value="NmrA"/>
    <property type="match status" value="1"/>
</dbReference>
<dbReference type="Proteomes" id="UP000034112">
    <property type="component" value="Unassembled WGS sequence"/>
</dbReference>
<feature type="domain" description="NmrA-like" evidence="3">
    <location>
        <begin position="2"/>
        <end position="318"/>
    </location>
</feature>
<keyword evidence="2" id="KW-0521">NADP</keyword>
<evidence type="ECO:0000259" key="3">
    <source>
        <dbReference type="Pfam" id="PF05368"/>
    </source>
</evidence>
<dbReference type="PANTHER" id="PTHR42748">
    <property type="entry name" value="NITROGEN METABOLITE REPRESSION PROTEIN NMRA FAMILY MEMBER"/>
    <property type="match status" value="1"/>
</dbReference>
<comment type="caution">
    <text evidence="4">The sequence shown here is derived from an EMBL/GenBank/DDBJ whole genome shotgun (WGS) entry which is preliminary data.</text>
</comment>
<evidence type="ECO:0000256" key="2">
    <source>
        <dbReference type="ARBA" id="ARBA00022857"/>
    </source>
</evidence>
<protein>
    <recommendedName>
        <fullName evidence="3">NmrA-like domain-containing protein</fullName>
    </recommendedName>
</protein>
<evidence type="ECO:0000313" key="4">
    <source>
        <dbReference type="EMBL" id="KKO96821.1"/>
    </source>
</evidence>
<proteinExistence type="inferred from homology"/>
<dbReference type="InterPro" id="IPR051164">
    <property type="entry name" value="NmrA-like_oxidored"/>
</dbReference>
<dbReference type="GO" id="GO:0005634">
    <property type="term" value="C:nucleus"/>
    <property type="evidence" value="ECO:0007669"/>
    <property type="project" value="TreeGrafter"/>
</dbReference>
<name>A0A0F9Z877_TRIHA</name>
<dbReference type="Gene3D" id="3.40.50.720">
    <property type="entry name" value="NAD(P)-binding Rossmann-like Domain"/>
    <property type="match status" value="1"/>
</dbReference>
<evidence type="ECO:0000313" key="5">
    <source>
        <dbReference type="Proteomes" id="UP000034112"/>
    </source>
</evidence>
<dbReference type="AlphaFoldDB" id="A0A0F9Z877"/>
<dbReference type="EMBL" id="JOKZ01000718">
    <property type="protein sequence ID" value="KKO96821.1"/>
    <property type="molecule type" value="Genomic_DNA"/>
</dbReference>
<evidence type="ECO:0000256" key="1">
    <source>
        <dbReference type="ARBA" id="ARBA00006328"/>
    </source>
</evidence>
<dbReference type="PANTHER" id="PTHR42748:SF26">
    <property type="entry name" value="NMRA-LIKE DOMAIN-CONTAINING PROTEIN"/>
    <property type="match status" value="1"/>
</dbReference>
<dbReference type="OrthoDB" id="3358371at2759"/>